<evidence type="ECO:0000313" key="2">
    <source>
        <dbReference type="Proteomes" id="UP000317998"/>
    </source>
</evidence>
<dbReference type="AlphaFoldDB" id="A0A542YHK7"/>
<dbReference type="EMBL" id="VFOM01000001">
    <property type="protein sequence ID" value="TQL47556.1"/>
    <property type="molecule type" value="Genomic_DNA"/>
</dbReference>
<dbReference type="RefSeq" id="WP_141879788.1">
    <property type="nucleotide sequence ID" value="NZ_VFOM01000001.1"/>
</dbReference>
<evidence type="ECO:0000313" key="1">
    <source>
        <dbReference type="EMBL" id="TQL47556.1"/>
    </source>
</evidence>
<sequence length="344" mass="36129">MNQKLGMDPEAAISSRDALQLQINALSGIVSDLGVTYSAAQNPQYYGIDPGERTVAPWSMSNLSTARSSLVSASSAANTLLERLAAEAQSQQEASGNGFFGAGYSFLRDVSWWRRWISWPRTLLELPAAIRMLGMQGAPAWATAFNLRNWWLGGSSAGSAALRAFTLNSSTPWWLREMYVAGNKLKPQNLINPKGIYAVGRHAAPPAWISRLHVANPGIVTAASRVATVAGKGFGVLGAVGGVMNIATGVTGMMDGDVSSDDAWALADGIVGTVTSIGSLAPPPVGVVFAGVGLAYTAGRWLFGEDENGNTGLDHIGNAATATVDFVGDVASNVGDFVEDLWPW</sequence>
<comment type="caution">
    <text evidence="1">The sequence shown here is derived from an EMBL/GenBank/DDBJ whole genome shotgun (WGS) entry which is preliminary data.</text>
</comment>
<keyword evidence="2" id="KW-1185">Reference proteome</keyword>
<accession>A0A542YHK7</accession>
<proteinExistence type="predicted"/>
<dbReference type="Proteomes" id="UP000317998">
    <property type="component" value="Unassembled WGS sequence"/>
</dbReference>
<name>A0A542YHK7_9MICO</name>
<gene>
    <name evidence="1" type="ORF">FB562_0621</name>
</gene>
<protein>
    <submittedName>
        <fullName evidence="1">Uncharacterized protein</fullName>
    </submittedName>
</protein>
<organism evidence="1 2">
    <name type="scientific">Homoserinimonas aerilata</name>
    <dbReference type="NCBI Taxonomy" id="1162970"/>
    <lineage>
        <taxon>Bacteria</taxon>
        <taxon>Bacillati</taxon>
        <taxon>Actinomycetota</taxon>
        <taxon>Actinomycetes</taxon>
        <taxon>Micrococcales</taxon>
        <taxon>Microbacteriaceae</taxon>
        <taxon>Homoserinimonas</taxon>
    </lineage>
</organism>
<reference evidence="1 2" key="1">
    <citation type="submission" date="2019-06" db="EMBL/GenBank/DDBJ databases">
        <title>Sequencing the genomes of 1000 actinobacteria strains.</title>
        <authorList>
            <person name="Klenk H.-P."/>
        </authorList>
    </citation>
    <scope>NUCLEOTIDE SEQUENCE [LARGE SCALE GENOMIC DNA]</scope>
    <source>
        <strain evidence="1 2">DSM 26477</strain>
    </source>
</reference>